<dbReference type="PROSITE" id="PS51257">
    <property type="entry name" value="PROKAR_LIPOPROTEIN"/>
    <property type="match status" value="1"/>
</dbReference>
<keyword evidence="4" id="KW-1185">Reference proteome</keyword>
<evidence type="ECO:0000259" key="2">
    <source>
        <dbReference type="Pfam" id="PF13205"/>
    </source>
</evidence>
<evidence type="ECO:0000256" key="1">
    <source>
        <dbReference type="ARBA" id="ARBA00022729"/>
    </source>
</evidence>
<dbReference type="Gene3D" id="2.60.40.1220">
    <property type="match status" value="1"/>
</dbReference>
<evidence type="ECO:0000313" key="3">
    <source>
        <dbReference type="EMBL" id="NMO21703.1"/>
    </source>
</evidence>
<gene>
    <name evidence="3" type="ORF">HG543_43675</name>
</gene>
<reference evidence="3 4" key="1">
    <citation type="submission" date="2020-04" db="EMBL/GenBank/DDBJ databases">
        <title>Draft genome of Pyxidicoccus fallax type strain.</title>
        <authorList>
            <person name="Whitworth D.E."/>
        </authorList>
    </citation>
    <scope>NUCLEOTIDE SEQUENCE [LARGE SCALE GENOMIC DNA]</scope>
    <source>
        <strain evidence="3 4">DSM 14698</strain>
    </source>
</reference>
<dbReference type="EMBL" id="JABBJJ010000345">
    <property type="protein sequence ID" value="NMO21703.1"/>
    <property type="molecule type" value="Genomic_DNA"/>
</dbReference>
<name>A0A848LWA4_9BACT</name>
<comment type="caution">
    <text evidence="3">The sequence shown here is derived from an EMBL/GenBank/DDBJ whole genome shotgun (WGS) entry which is preliminary data.</text>
</comment>
<accession>A0A848LWA4</accession>
<dbReference type="Proteomes" id="UP000518300">
    <property type="component" value="Unassembled WGS sequence"/>
</dbReference>
<keyword evidence="1" id="KW-0732">Signal</keyword>
<dbReference type="Pfam" id="PF13205">
    <property type="entry name" value="Big_5"/>
    <property type="match status" value="1"/>
</dbReference>
<organism evidence="3 4">
    <name type="scientific">Pyxidicoccus fallax</name>
    <dbReference type="NCBI Taxonomy" id="394095"/>
    <lineage>
        <taxon>Bacteria</taxon>
        <taxon>Pseudomonadati</taxon>
        <taxon>Myxococcota</taxon>
        <taxon>Myxococcia</taxon>
        <taxon>Myxococcales</taxon>
        <taxon>Cystobacterineae</taxon>
        <taxon>Myxococcaceae</taxon>
        <taxon>Pyxidicoccus</taxon>
    </lineage>
</organism>
<dbReference type="InterPro" id="IPR014755">
    <property type="entry name" value="Cu-Rt/internalin_Ig-like"/>
</dbReference>
<dbReference type="InterPro" id="IPR013783">
    <property type="entry name" value="Ig-like_fold"/>
</dbReference>
<protein>
    <recommendedName>
        <fullName evidence="2">SbsA Ig-like domain-containing protein</fullName>
    </recommendedName>
</protein>
<dbReference type="RefSeq" id="WP_169350881.1">
    <property type="nucleotide sequence ID" value="NZ_JABBJJ010000345.1"/>
</dbReference>
<dbReference type="Gene3D" id="2.60.40.10">
    <property type="entry name" value="Immunoglobulins"/>
    <property type="match status" value="1"/>
</dbReference>
<dbReference type="InterPro" id="IPR032812">
    <property type="entry name" value="SbsA_Ig"/>
</dbReference>
<evidence type="ECO:0000313" key="4">
    <source>
        <dbReference type="Proteomes" id="UP000518300"/>
    </source>
</evidence>
<sequence>MNLSKRAPLLALLGLLLSGCIDLPEVVDPMPLDDAGAETTHDAGTVPAQDGGLIDAGPDEEVHVSLSLVGEPTYVRSSVSLQVTIQGQAPDKVELLVDDELLATLLPPYNYTWDTLPYPEGRHVLVARATKNGRSVSSNMRELFLDRTPPRIVARAPSPGDVAAPAGQAIRVELSEPLAATTLNDASVQLRLDGSLVARTVELSVTGTVLTITPTAPGPLPHHFELALSNALTDAAGNPLDTTEASWSWHVPAWLSVGPSSGVSAANQVAVSPRLRLGSKTDPLLAWQTKTGIEVRRWRGNTWEALGGVLGHEANDVTIFASPPTLQVDANGTPHASWAETDDNSAASVFLKRWIDGGWRDVAQPTSGWGWNAPELQLDSGRLPWMAIVTVELGQGTSSIRLRKANGSQWNDVGPALRSTSAALASIRNLSMSLDGDMPVIAWTEFDRNGSDPRIEINGRIYVSRWAGSPSGWQSFGGAIRAHPSDTNADEVALALDGNGNPVIAWSESNPPSAESTAANVHLRRWRNSQWQALGSPLNATLGDTPATSPRLVLDSTGNPIVAWRESDGTTQRLHIRQWTGTSWTTLDGTPGVLPISEDIGAFHMDLDASGTPWVTFEAGPIGQRPRIHVYRLNR</sequence>
<dbReference type="AlphaFoldDB" id="A0A848LWA4"/>
<proteinExistence type="predicted"/>
<feature type="domain" description="SbsA Ig-like" evidence="2">
    <location>
        <begin position="146"/>
        <end position="248"/>
    </location>
</feature>